<evidence type="ECO:0000313" key="4">
    <source>
        <dbReference type="EMBL" id="TXC75569.1"/>
    </source>
</evidence>
<dbReference type="AlphaFoldDB" id="A0A5C6URD3"/>
<keyword evidence="1" id="KW-0444">Lipid biosynthesis</keyword>
<comment type="caution">
    <text evidence="4">The sequence shown here is derived from an EMBL/GenBank/DDBJ whole genome shotgun (WGS) entry which is preliminary data.</text>
</comment>
<dbReference type="Proteomes" id="UP000321168">
    <property type="component" value="Unassembled WGS sequence"/>
</dbReference>
<keyword evidence="3" id="KW-0443">Lipid metabolism</keyword>
<dbReference type="Pfam" id="PF04336">
    <property type="entry name" value="ACP_PD"/>
    <property type="match status" value="1"/>
</dbReference>
<sequence length="207" mass="24034">MVGALKFYIGGKKRVNFLGHAYLSGNEPEILYGNFIGDAVKGSNYKNYPSSIAKGILLHRKIDFFIDSYPDFKEVKQELYPLASKMTPVVIDLWVDHMLACQWKDYHAKPLLNYAEWVYDTVDEFAPHPEKVNLFLPHMKEHNWLYQYKNADGFKWALVNIGRRIKFPISMIDAADFCIANKSAFEPTFKTYIKKAKRYAQDYLSPS</sequence>
<dbReference type="GO" id="GO:0008770">
    <property type="term" value="F:[acyl-carrier-protein] phosphodiesterase activity"/>
    <property type="evidence" value="ECO:0007669"/>
    <property type="project" value="InterPro"/>
</dbReference>
<reference evidence="4 5" key="1">
    <citation type="submission" date="2019-08" db="EMBL/GenBank/DDBJ databases">
        <title>Genome of Luteibaculum oceani JCM 18817.</title>
        <authorList>
            <person name="Bowman J.P."/>
        </authorList>
    </citation>
    <scope>NUCLEOTIDE SEQUENCE [LARGE SCALE GENOMIC DNA]</scope>
    <source>
        <strain evidence="4 5">JCM 18817</strain>
    </source>
</reference>
<dbReference type="GO" id="GO:0006633">
    <property type="term" value="P:fatty acid biosynthetic process"/>
    <property type="evidence" value="ECO:0007669"/>
    <property type="project" value="InterPro"/>
</dbReference>
<evidence type="ECO:0000313" key="5">
    <source>
        <dbReference type="Proteomes" id="UP000321168"/>
    </source>
</evidence>
<proteinExistence type="predicted"/>
<evidence type="ECO:0000256" key="1">
    <source>
        <dbReference type="ARBA" id="ARBA00022516"/>
    </source>
</evidence>
<gene>
    <name evidence="4" type="ORF">FRX97_11900</name>
</gene>
<accession>A0A5C6URD3</accession>
<evidence type="ECO:0000256" key="3">
    <source>
        <dbReference type="ARBA" id="ARBA00023098"/>
    </source>
</evidence>
<dbReference type="OrthoDB" id="8442777at2"/>
<dbReference type="PANTHER" id="PTHR38764">
    <property type="entry name" value="ACYL CARRIER PROTEIN PHOSPHODIESTERASE"/>
    <property type="match status" value="1"/>
</dbReference>
<dbReference type="RefSeq" id="WP_147015448.1">
    <property type="nucleotide sequence ID" value="NZ_VORB01000014.1"/>
</dbReference>
<protein>
    <submittedName>
        <fullName evidence="4">DUF479 domain-containing protein</fullName>
    </submittedName>
</protein>
<dbReference type="InterPro" id="IPR007431">
    <property type="entry name" value="ACP_PD"/>
</dbReference>
<keyword evidence="5" id="KW-1185">Reference proteome</keyword>
<organism evidence="4 5">
    <name type="scientific">Luteibaculum oceani</name>
    <dbReference type="NCBI Taxonomy" id="1294296"/>
    <lineage>
        <taxon>Bacteria</taxon>
        <taxon>Pseudomonadati</taxon>
        <taxon>Bacteroidota</taxon>
        <taxon>Flavobacteriia</taxon>
        <taxon>Flavobacteriales</taxon>
        <taxon>Luteibaculaceae</taxon>
        <taxon>Luteibaculum</taxon>
    </lineage>
</organism>
<keyword evidence="2" id="KW-0378">Hydrolase</keyword>
<dbReference type="EMBL" id="VORB01000014">
    <property type="protein sequence ID" value="TXC75569.1"/>
    <property type="molecule type" value="Genomic_DNA"/>
</dbReference>
<evidence type="ECO:0000256" key="2">
    <source>
        <dbReference type="ARBA" id="ARBA00022801"/>
    </source>
</evidence>
<name>A0A5C6URD3_9FLAO</name>
<dbReference type="PANTHER" id="PTHR38764:SF1">
    <property type="entry name" value="ACYL CARRIER PROTEIN PHOSPHODIESTERASE"/>
    <property type="match status" value="1"/>
</dbReference>